<evidence type="ECO:0000256" key="2">
    <source>
        <dbReference type="ARBA" id="ARBA00022527"/>
    </source>
</evidence>
<evidence type="ECO:0000256" key="7">
    <source>
        <dbReference type="SAM" id="Phobius"/>
    </source>
</evidence>
<dbReference type="SUPFAM" id="SSF56112">
    <property type="entry name" value="Protein kinase-like (PK-like)"/>
    <property type="match status" value="1"/>
</dbReference>
<evidence type="ECO:0000259" key="8">
    <source>
        <dbReference type="PROSITE" id="PS50011"/>
    </source>
</evidence>
<dbReference type="SMART" id="SM00220">
    <property type="entry name" value="S_TKc"/>
    <property type="match status" value="1"/>
</dbReference>
<dbReference type="InterPro" id="IPR011009">
    <property type="entry name" value="Kinase-like_dom_sf"/>
</dbReference>
<keyword evidence="4" id="KW-0547">Nucleotide-binding</keyword>
<dbReference type="AlphaFoldDB" id="A0A9X7WLH2"/>
<keyword evidence="7" id="KW-0812">Transmembrane</keyword>
<dbReference type="EMBL" id="CP080997">
    <property type="protein sequence ID" value="QZA09822.1"/>
    <property type="molecule type" value="Genomic_DNA"/>
</dbReference>
<reference evidence="9" key="1">
    <citation type="submission" date="2021-08" db="EMBL/GenBank/DDBJ databases">
        <title>Whole genome sequencing of non-tuberculosis mycobacteria type-strains.</title>
        <authorList>
            <person name="Igarashi Y."/>
            <person name="Osugi A."/>
            <person name="Mitarai S."/>
        </authorList>
    </citation>
    <scope>NUCLEOTIDE SEQUENCE</scope>
    <source>
        <strain evidence="9">JCM 30995</strain>
    </source>
</reference>
<evidence type="ECO:0000256" key="3">
    <source>
        <dbReference type="ARBA" id="ARBA00022679"/>
    </source>
</evidence>
<keyword evidence="3" id="KW-0808">Transferase</keyword>
<accession>A0A9X7WLH2</accession>
<dbReference type="PANTHER" id="PTHR43289">
    <property type="entry name" value="MITOGEN-ACTIVATED PROTEIN KINASE KINASE KINASE 20-RELATED"/>
    <property type="match status" value="1"/>
</dbReference>
<keyword evidence="7" id="KW-1133">Transmembrane helix</keyword>
<evidence type="ECO:0000313" key="9">
    <source>
        <dbReference type="EMBL" id="QZA09822.1"/>
    </source>
</evidence>
<dbReference type="GO" id="GO:0080090">
    <property type="term" value="P:regulation of primary metabolic process"/>
    <property type="evidence" value="ECO:0007669"/>
    <property type="project" value="UniProtKB-ARBA"/>
</dbReference>
<dbReference type="PROSITE" id="PS00108">
    <property type="entry name" value="PROTEIN_KINASE_ST"/>
    <property type="match status" value="1"/>
</dbReference>
<evidence type="ECO:0000256" key="5">
    <source>
        <dbReference type="ARBA" id="ARBA00022777"/>
    </source>
</evidence>
<proteinExistence type="predicted"/>
<dbReference type="PANTHER" id="PTHR43289:SF6">
    <property type="entry name" value="SERINE_THREONINE-PROTEIN KINASE NEKL-3"/>
    <property type="match status" value="1"/>
</dbReference>
<dbReference type="GO" id="GO:0004674">
    <property type="term" value="F:protein serine/threonine kinase activity"/>
    <property type="evidence" value="ECO:0007669"/>
    <property type="project" value="UniProtKB-KW"/>
</dbReference>
<dbReference type="InterPro" id="IPR008271">
    <property type="entry name" value="Ser/Thr_kinase_AS"/>
</dbReference>
<keyword evidence="2 9" id="KW-0723">Serine/threonine-protein kinase</keyword>
<keyword evidence="5 9" id="KW-0418">Kinase</keyword>
<name>A0A9X7WLH2_9MYCO</name>
<evidence type="ECO:0000256" key="4">
    <source>
        <dbReference type="ARBA" id="ARBA00022741"/>
    </source>
</evidence>
<dbReference type="InterPro" id="IPR000719">
    <property type="entry name" value="Prot_kinase_dom"/>
</dbReference>
<dbReference type="PROSITE" id="PS50011">
    <property type="entry name" value="PROTEIN_KINASE_DOM"/>
    <property type="match status" value="1"/>
</dbReference>
<dbReference type="EC" id="2.7.11.1" evidence="1"/>
<protein>
    <recommendedName>
        <fullName evidence="1">non-specific serine/threonine protein kinase</fullName>
        <ecNumber evidence="1">2.7.11.1</ecNumber>
    </recommendedName>
</protein>
<feature type="transmembrane region" description="Helical" evidence="7">
    <location>
        <begin position="312"/>
        <end position="332"/>
    </location>
</feature>
<dbReference type="RefSeq" id="WP_220696579.1">
    <property type="nucleotide sequence ID" value="NZ_CP080997.1"/>
</dbReference>
<dbReference type="CDD" id="cd14014">
    <property type="entry name" value="STKc_PknB_like"/>
    <property type="match status" value="1"/>
</dbReference>
<dbReference type="GO" id="GO:0005524">
    <property type="term" value="F:ATP binding"/>
    <property type="evidence" value="ECO:0007669"/>
    <property type="project" value="UniProtKB-KW"/>
</dbReference>
<dbReference type="Gene3D" id="3.30.200.20">
    <property type="entry name" value="Phosphorylase Kinase, domain 1"/>
    <property type="match status" value="1"/>
</dbReference>
<dbReference type="Proteomes" id="UP000825008">
    <property type="component" value="Chromosome"/>
</dbReference>
<organism evidence="9 10">
    <name type="scientific">Mycolicibacter heraklionensis</name>
    <dbReference type="NCBI Taxonomy" id="512402"/>
    <lineage>
        <taxon>Bacteria</taxon>
        <taxon>Bacillati</taxon>
        <taxon>Actinomycetota</taxon>
        <taxon>Actinomycetes</taxon>
        <taxon>Mycobacteriales</taxon>
        <taxon>Mycobacteriaceae</taxon>
        <taxon>Mycolicibacter</taxon>
    </lineage>
</organism>
<gene>
    <name evidence="9" type="ORF">K3U94_11740</name>
</gene>
<feature type="domain" description="Protein kinase" evidence="8">
    <location>
        <begin position="12"/>
        <end position="275"/>
    </location>
</feature>
<keyword evidence="6" id="KW-0067">ATP-binding</keyword>
<evidence type="ECO:0000256" key="1">
    <source>
        <dbReference type="ARBA" id="ARBA00012513"/>
    </source>
</evidence>
<keyword evidence="7" id="KW-0472">Membrane</keyword>
<dbReference type="Gene3D" id="1.10.510.10">
    <property type="entry name" value="Transferase(Phosphotransferase) domain 1"/>
    <property type="match status" value="1"/>
</dbReference>
<sequence length="676" mass="72704">MALLAGTEFAGYTIVRSIGAGGMGEIYLAEHPRLPRRDALKILPEAFTGNHEFRDRFVREADIAAGLWHPHIVGVHDRGEFDGRLWIAMDYVDGCDASQLIRTRHPAGMPVTEVTTIVSAIADALDYAHQRGLLHRDVKPGNILIETASSGPPRIALSDFGIAREIVDSAGLTATNLTVGTVAYAAPEQLMGQSLDGRADQYALAATTYHLLTGSAPYSNSNPAAVIGQHLTATPPQVSARRPELAALDEVLGKALSKAPSDRFATCAEFASALSQAENDAGRSTVRRQVTATPAEIQTQENRRPRVRRRSVAILSVATVLIATVVAMGVYIRNHATTHAAGPQPITPTAPLNGVFRLQYQPAQSTLMGAPKPTPDDDSEQWWAMRTGCNQSTCFAIGLQLDPGDHGRLNEKGNAVHLQFADDNWTELPKRHRQDISECSIGQDGTIQNGQDTSVTAWRLQPRSDGSFQGVSTMTAVTGECERQGMVYQTPFTAERVGDNPPEITIADPVIDELPAKPATVPGPVLAGSYQLVFDVEHARSDGTFSFSSGVDRRWWAYRSQCTASGCVATGAKLDPANPTEAAGRASVLRFVDGHWDQAATPTRVPCAFDSSREQTVEDSLTLEPLPDGTLSGTYKYRITSNECGGRGSWFEIPITAVHSGEIPARVIVADPALFG</sequence>
<evidence type="ECO:0000313" key="10">
    <source>
        <dbReference type="Proteomes" id="UP000825008"/>
    </source>
</evidence>
<dbReference type="Pfam" id="PF00069">
    <property type="entry name" value="Pkinase"/>
    <property type="match status" value="1"/>
</dbReference>
<evidence type="ECO:0000256" key="6">
    <source>
        <dbReference type="ARBA" id="ARBA00022840"/>
    </source>
</evidence>
<dbReference type="KEGG" id="mher:K3U94_11740"/>